<comment type="caution">
    <text evidence="3">The sequence shown here is derived from an EMBL/GenBank/DDBJ whole genome shotgun (WGS) entry which is preliminary data.</text>
</comment>
<keyword evidence="1" id="KW-0732">Signal</keyword>
<dbReference type="PROSITE" id="PS51257">
    <property type="entry name" value="PROKAR_LIPOPROTEIN"/>
    <property type="match status" value="1"/>
</dbReference>
<accession>A0A940IFR0</accession>
<dbReference type="EMBL" id="JADIMJ010000007">
    <property type="protein sequence ID" value="MBO8453145.1"/>
    <property type="molecule type" value="Genomic_DNA"/>
</dbReference>
<protein>
    <submittedName>
        <fullName evidence="3">Calycin-like domain-containing protein</fullName>
    </submittedName>
</protein>
<reference evidence="3" key="1">
    <citation type="submission" date="2020-10" db="EMBL/GenBank/DDBJ databases">
        <authorList>
            <person name="Gilroy R."/>
        </authorList>
    </citation>
    <scope>NUCLEOTIDE SEQUENCE</scope>
    <source>
        <strain evidence="3">F1-3629</strain>
    </source>
</reference>
<evidence type="ECO:0000313" key="4">
    <source>
        <dbReference type="Proteomes" id="UP000771749"/>
    </source>
</evidence>
<feature type="domain" description="Lipocalin-like" evidence="2">
    <location>
        <begin position="39"/>
        <end position="152"/>
    </location>
</feature>
<proteinExistence type="predicted"/>
<feature type="chain" id="PRO_5037382084" evidence="1">
    <location>
        <begin position="20"/>
        <end position="160"/>
    </location>
</feature>
<reference evidence="3" key="2">
    <citation type="journal article" date="2021" name="PeerJ">
        <title>Extensive microbial diversity within the chicken gut microbiome revealed by metagenomics and culture.</title>
        <authorList>
            <person name="Gilroy R."/>
            <person name="Ravi A."/>
            <person name="Getino M."/>
            <person name="Pursley I."/>
            <person name="Horton D.L."/>
            <person name="Alikhan N.F."/>
            <person name="Baker D."/>
            <person name="Gharbi K."/>
            <person name="Hall N."/>
            <person name="Watson M."/>
            <person name="Adriaenssens E.M."/>
            <person name="Foster-Nyarko E."/>
            <person name="Jarju S."/>
            <person name="Secka A."/>
            <person name="Antonio M."/>
            <person name="Oren A."/>
            <person name="Chaudhuri R.R."/>
            <person name="La Ragione R."/>
            <person name="Hildebrand F."/>
            <person name="Pallen M.J."/>
        </authorList>
    </citation>
    <scope>NUCLEOTIDE SEQUENCE</scope>
    <source>
        <strain evidence="3">F1-3629</strain>
    </source>
</reference>
<name>A0A940IFR0_9BACT</name>
<evidence type="ECO:0000259" key="2">
    <source>
        <dbReference type="Pfam" id="PF13944"/>
    </source>
</evidence>
<dbReference type="InterPro" id="IPR024311">
    <property type="entry name" value="Lipocalin-like"/>
</dbReference>
<feature type="signal peptide" evidence="1">
    <location>
        <begin position="1"/>
        <end position="19"/>
    </location>
</feature>
<sequence length="160" mass="16141">MKRLISAIAVIASVAAVFACNKNEGKEEAPAGMALAQEVAGTYSGTFTMSVMGSPAGSENLDCTVSAATDNTVDIVLDQFTAMGSMQFSLSAEGVSVADADGGYSLTGSIDTMSGETHITGSVSGTVGKDGSAEITFEFTPGAMPMSITGVFSSPARNNE</sequence>
<dbReference type="Pfam" id="PF13944">
    <property type="entry name" value="Calycin_like"/>
    <property type="match status" value="1"/>
</dbReference>
<gene>
    <name evidence="3" type="ORF">IAC07_00290</name>
</gene>
<organism evidence="3 4">
    <name type="scientific">Candidatus Cryptobacteroides gallistercoris</name>
    <dbReference type="NCBI Taxonomy" id="2840765"/>
    <lineage>
        <taxon>Bacteria</taxon>
        <taxon>Pseudomonadati</taxon>
        <taxon>Bacteroidota</taxon>
        <taxon>Bacteroidia</taxon>
        <taxon>Bacteroidales</taxon>
        <taxon>Candidatus Cryptobacteroides</taxon>
    </lineage>
</organism>
<evidence type="ECO:0000313" key="3">
    <source>
        <dbReference type="EMBL" id="MBO8453145.1"/>
    </source>
</evidence>
<dbReference type="Proteomes" id="UP000771749">
    <property type="component" value="Unassembled WGS sequence"/>
</dbReference>
<dbReference type="AlphaFoldDB" id="A0A940IFR0"/>
<evidence type="ECO:0000256" key="1">
    <source>
        <dbReference type="SAM" id="SignalP"/>
    </source>
</evidence>
<dbReference type="Gene3D" id="2.40.128.350">
    <property type="match status" value="1"/>
</dbReference>